<dbReference type="InterPro" id="IPR036873">
    <property type="entry name" value="Rhodanese-like_dom_sf"/>
</dbReference>
<accession>A0A9K3D7C2</accession>
<feature type="domain" description="Rhodanese" evidence="2">
    <location>
        <begin position="4"/>
        <end position="38"/>
    </location>
</feature>
<dbReference type="Proteomes" id="UP000265618">
    <property type="component" value="Unassembled WGS sequence"/>
</dbReference>
<comment type="caution">
    <text evidence="3">The sequence shown here is derived from an EMBL/GenBank/DDBJ whole genome shotgun (WGS) entry which is preliminary data.</text>
</comment>
<dbReference type="SUPFAM" id="SSF52821">
    <property type="entry name" value="Rhodanese/Cell cycle control phosphatase"/>
    <property type="match status" value="2"/>
</dbReference>
<dbReference type="EMBL" id="BDIP01004265">
    <property type="protein sequence ID" value="GIQ88654.1"/>
    <property type="molecule type" value="Genomic_DNA"/>
</dbReference>
<organism evidence="3 4">
    <name type="scientific">Kipferlia bialata</name>
    <dbReference type="NCBI Taxonomy" id="797122"/>
    <lineage>
        <taxon>Eukaryota</taxon>
        <taxon>Metamonada</taxon>
        <taxon>Carpediemonas-like organisms</taxon>
        <taxon>Kipferlia</taxon>
    </lineage>
</organism>
<evidence type="ECO:0000256" key="1">
    <source>
        <dbReference type="SAM" id="MobiDB-lite"/>
    </source>
</evidence>
<evidence type="ECO:0000313" key="3">
    <source>
        <dbReference type="EMBL" id="GIQ88654.1"/>
    </source>
</evidence>
<feature type="compositionally biased region" description="Basic and acidic residues" evidence="1">
    <location>
        <begin position="81"/>
        <end position="100"/>
    </location>
</feature>
<protein>
    <recommendedName>
        <fullName evidence="2">Rhodanese domain-containing protein</fullName>
    </recommendedName>
</protein>
<feature type="region of interest" description="Disordered" evidence="1">
    <location>
        <begin position="81"/>
        <end position="155"/>
    </location>
</feature>
<dbReference type="InterPro" id="IPR001763">
    <property type="entry name" value="Rhodanese-like_dom"/>
</dbReference>
<reference evidence="3 4" key="1">
    <citation type="journal article" date="2018" name="PLoS ONE">
        <title>The draft genome of Kipferlia bialata reveals reductive genome evolution in fornicate parasites.</title>
        <authorList>
            <person name="Tanifuji G."/>
            <person name="Takabayashi S."/>
            <person name="Kume K."/>
            <person name="Takagi M."/>
            <person name="Nakayama T."/>
            <person name="Kamikawa R."/>
            <person name="Inagaki Y."/>
            <person name="Hashimoto T."/>
        </authorList>
    </citation>
    <scope>NUCLEOTIDE SEQUENCE [LARGE SCALE GENOMIC DNA]</scope>
    <source>
        <strain evidence="3">NY0173</strain>
    </source>
</reference>
<keyword evidence="4" id="KW-1185">Reference proteome</keyword>
<evidence type="ECO:0000259" key="2">
    <source>
        <dbReference type="PROSITE" id="PS50206"/>
    </source>
</evidence>
<sequence>VTVSPHLYWLFRSMGHLSVSIIDGGLPEWERLFETESGPALPCQPCSLLDFSPLPLGPSMVVTSIDYMRYLAELEAERERERQAAAEAEERAREEQRLLDPDSVPPSPTPSKDTPKVEAEPVWVGRISPSASCVSSPRGGAKSLGGSPMAADPETDGECRIHQIVDTRCRDVSTPASLDAASLPVREAFCIPYTDIVHSEAERERVWLGQTDRQRILADRERRRDRYAYTPADGMMKDRKTLVHMFKDAGVDTSKPCTFVGDGRTAAAVLCAYCVVSGIDCEAMTLYTGNVKDITHISGTLL</sequence>
<proteinExistence type="predicted"/>
<gene>
    <name evidence="3" type="ORF">KIPB_010952</name>
</gene>
<dbReference type="PROSITE" id="PS50206">
    <property type="entry name" value="RHODANESE_3"/>
    <property type="match status" value="1"/>
</dbReference>
<dbReference type="OrthoDB" id="270167at2759"/>
<name>A0A9K3D7C2_9EUKA</name>
<dbReference type="Gene3D" id="3.40.250.10">
    <property type="entry name" value="Rhodanese-like domain"/>
    <property type="match status" value="1"/>
</dbReference>
<evidence type="ECO:0000313" key="4">
    <source>
        <dbReference type="Proteomes" id="UP000265618"/>
    </source>
</evidence>
<feature type="non-terminal residue" evidence="3">
    <location>
        <position position="1"/>
    </location>
</feature>
<dbReference type="AlphaFoldDB" id="A0A9K3D7C2"/>